<dbReference type="GO" id="GO:0009986">
    <property type="term" value="C:cell surface"/>
    <property type="evidence" value="ECO:0007669"/>
    <property type="project" value="UniProtKB-SubCell"/>
</dbReference>
<evidence type="ECO:0000313" key="6">
    <source>
        <dbReference type="EMBL" id="AMQ67863.1"/>
    </source>
</evidence>
<protein>
    <recommendedName>
        <fullName evidence="3">Inturned planar cell polarity effector homolog</fullName>
    </recommendedName>
</protein>
<dbReference type="AlphaFoldDB" id="A0A142F4Y3"/>
<gene>
    <name evidence="7" type="ORF">LOD99_3498</name>
</gene>
<dbReference type="InterPro" id="IPR036034">
    <property type="entry name" value="PDZ_sf"/>
</dbReference>
<feature type="region of interest" description="Disordered" evidence="4">
    <location>
        <begin position="32"/>
        <end position="73"/>
    </location>
</feature>
<keyword evidence="8" id="KW-1185">Reference proteome</keyword>
<dbReference type="Gene3D" id="2.30.42.10">
    <property type="match status" value="1"/>
</dbReference>
<dbReference type="GO" id="GO:0005929">
    <property type="term" value="C:cilium"/>
    <property type="evidence" value="ECO:0007669"/>
    <property type="project" value="TreeGrafter"/>
</dbReference>
<dbReference type="EMBL" id="JAKMXF010000266">
    <property type="protein sequence ID" value="KAI6653603.1"/>
    <property type="molecule type" value="Genomic_DNA"/>
</dbReference>
<dbReference type="GO" id="GO:0060271">
    <property type="term" value="P:cilium assembly"/>
    <property type="evidence" value="ECO:0007669"/>
    <property type="project" value="InterPro"/>
</dbReference>
<dbReference type="PROSITE" id="PS50106">
    <property type="entry name" value="PDZ"/>
    <property type="match status" value="1"/>
</dbReference>
<evidence type="ECO:0000256" key="4">
    <source>
        <dbReference type="SAM" id="MobiDB-lite"/>
    </source>
</evidence>
<feature type="domain" description="PDZ" evidence="5">
    <location>
        <begin position="261"/>
        <end position="344"/>
    </location>
</feature>
<dbReference type="GO" id="GO:0001736">
    <property type="term" value="P:establishment of planar polarity"/>
    <property type="evidence" value="ECO:0007669"/>
    <property type="project" value="InterPro"/>
</dbReference>
<comment type="subcellular location">
    <subcellularLocation>
        <location evidence="2">Cell surface</location>
    </subcellularLocation>
    <subcellularLocation>
        <location evidence="1">Cytoplasm</location>
        <location evidence="1">Cytoskeleton</location>
        <location evidence="1">Cilium basal body</location>
    </subcellularLocation>
</comment>
<feature type="region of interest" description="Disordered" evidence="4">
    <location>
        <begin position="174"/>
        <end position="203"/>
    </location>
</feature>
<dbReference type="PANTHER" id="PTHR21082">
    <property type="entry name" value="PROTEIN INTURNED"/>
    <property type="match status" value="1"/>
</dbReference>
<accession>A0A142F4Y3</accession>
<dbReference type="Pfam" id="PF19032">
    <property type="entry name" value="Intu_longin_2"/>
    <property type="match status" value="1"/>
</dbReference>
<reference evidence="7 8" key="3">
    <citation type="journal article" date="2023" name="BMC Biol.">
        <title>The compact genome of the sponge Oopsacas minuta (Hexactinellida) is lacking key metazoan core genes.</title>
        <authorList>
            <person name="Santini S."/>
            <person name="Schenkelaars Q."/>
            <person name="Jourda C."/>
            <person name="Duchesne M."/>
            <person name="Belahbib H."/>
            <person name="Rocher C."/>
            <person name="Selva M."/>
            <person name="Riesgo A."/>
            <person name="Vervoort M."/>
            <person name="Leys S.P."/>
            <person name="Kodjabachian L."/>
            <person name="Le Bivic A."/>
            <person name="Borchiellini C."/>
            <person name="Claverie J.M."/>
            <person name="Renard E."/>
        </authorList>
    </citation>
    <scope>NUCLEOTIDE SEQUENCE [LARGE SCALE GENOMIC DNA]</scope>
    <source>
        <strain evidence="7">SPO-2</strain>
    </source>
</reference>
<feature type="compositionally biased region" description="Low complexity" evidence="4">
    <location>
        <begin position="774"/>
        <end position="794"/>
    </location>
</feature>
<dbReference type="InterPro" id="IPR043988">
    <property type="entry name" value="CCZ1/INTU_longin_2"/>
</dbReference>
<evidence type="ECO:0000256" key="1">
    <source>
        <dbReference type="ARBA" id="ARBA00004120"/>
    </source>
</evidence>
<organism evidence="6">
    <name type="scientific">Oopsacas minuta</name>
    <dbReference type="NCBI Taxonomy" id="111878"/>
    <lineage>
        <taxon>Eukaryota</taxon>
        <taxon>Metazoa</taxon>
        <taxon>Porifera</taxon>
        <taxon>Hexactinellida</taxon>
        <taxon>Hexasterophora</taxon>
        <taxon>Lyssacinosida</taxon>
        <taxon>Leucopsacidae</taxon>
        <taxon>Oopsacas</taxon>
    </lineage>
</organism>
<proteinExistence type="evidence at transcript level"/>
<dbReference type="InterPro" id="IPR001478">
    <property type="entry name" value="PDZ"/>
</dbReference>
<dbReference type="GO" id="GO:0005737">
    <property type="term" value="C:cytoplasm"/>
    <property type="evidence" value="ECO:0007669"/>
    <property type="project" value="TreeGrafter"/>
</dbReference>
<reference evidence="7" key="2">
    <citation type="submission" date="2022-02" db="EMBL/GenBank/DDBJ databases">
        <authorList>
            <person name="Santini S."/>
            <person name="Jourda C."/>
            <person name="Belahbib H."/>
            <person name="Rocher C."/>
            <person name="Selva M."/>
            <person name="Borchiellini C."/>
            <person name="Renard E."/>
        </authorList>
    </citation>
    <scope>NUCLEOTIDE SEQUENCE</scope>
    <source>
        <strain evidence="7">SPO-2</strain>
    </source>
</reference>
<dbReference type="Proteomes" id="UP001165289">
    <property type="component" value="Unassembled WGS sequence"/>
</dbReference>
<feature type="region of interest" description="Disordered" evidence="4">
    <location>
        <begin position="770"/>
        <end position="811"/>
    </location>
</feature>
<dbReference type="InterPro" id="IPR043989">
    <property type="entry name" value="CCZ1/INTU/HSP4_longin_3"/>
</dbReference>
<dbReference type="EMBL" id="KT898945">
    <property type="protein sequence ID" value="AMQ67863.1"/>
    <property type="molecule type" value="mRNA"/>
</dbReference>
<reference evidence="6" key="1">
    <citation type="submission" date="2015-10" db="EMBL/GenBank/DDBJ databases">
        <title>Retracing the Path of Planar Cell Polarity.</title>
        <authorList>
            <person name="Schenkelaars Q."/>
            <person name="Fierro-Constain L."/>
            <person name="Renard E."/>
            <person name="Borchiellini C."/>
        </authorList>
    </citation>
    <scope>NUCLEOTIDE SEQUENCE</scope>
</reference>
<evidence type="ECO:0000256" key="3">
    <source>
        <dbReference type="ARBA" id="ARBA00032633"/>
    </source>
</evidence>
<dbReference type="InterPro" id="IPR039151">
    <property type="entry name" value="INTU"/>
</dbReference>
<evidence type="ECO:0000259" key="5">
    <source>
        <dbReference type="PROSITE" id="PS50106"/>
    </source>
</evidence>
<evidence type="ECO:0000256" key="2">
    <source>
        <dbReference type="ARBA" id="ARBA00004241"/>
    </source>
</evidence>
<dbReference type="PANTHER" id="PTHR21082:SF4">
    <property type="entry name" value="PROTEIN INTURNED"/>
    <property type="match status" value="1"/>
</dbReference>
<dbReference type="SUPFAM" id="SSF50156">
    <property type="entry name" value="PDZ domain-like"/>
    <property type="match status" value="1"/>
</dbReference>
<dbReference type="Pfam" id="PF19033">
    <property type="entry name" value="Intu_longin_3"/>
    <property type="match status" value="1"/>
</dbReference>
<sequence length="976" mass="109064">MAQEAHKPRLPSQSKIKSKFVPLKATHHKSFDALSNDPSITSQKPPQSPFPSIPSFIKQKLPGRHSRTGSTSSVQSLDMLQTSGSNFSFETPPPISQFSDDIWVTQIHPVTGNIFYIDIQPIFRRKKHYQSTISLNSVISDISAASAPIKPIETPGTSPSLSSKRKLKLSQLFPHRTLGRSKKKNQQSPMHKPARNSTISLDEGKLLKTSLPESPKPFPRSKSVTNSIYLNLKLPQSDRDSNPITKLDSLTKFGIIIQQPRIKSSKSFDDLLDGSNAVSREKHTSLSPVIIQSIIQDSPASIDGSLRSMDKIVSIDNNNVTQDNIHIILDKLKNKPQLTLEIQKEQYSNFTYTNPDTEDVSGESGIAESFARLVAGKETFENIAKTSEKDIGTYLCLYMTINDKNQVSKDQGMDDLVFYYPHQPIPKNIDSKDPAASSLHKLVAVRGMFYTLADVVQSISGLAGDRATLETTNGEIVHAAFKLLPNKEIVVIIAPENVVEEKTTLCNHLDTFIDALTFQFGNVSNAFMQQSNLEELDHLCCLLFSNIYRTVLFDQSDVFISNLMASQTLRINSEINTEINSLLSELNASDLSDQPEISAMQRPYHTLGSCLYYKGYIICSQLPASYQREVNLYCSYHGLLNLTSTQSVGQIVIWKQVFTSNVEPPSTPKTHKNISFKCLGGKYFLLLVGLGQALCAQILLAGPMATRLLNLPPPDPLLVDRIKEMLDELERYGLFSDLEEKSFNTAHLPPITNPLVDSNKGNDRNTIFERNLRSSRSSLRTSGESTDSDGSTATKTQSRISLPLLDPQPQPIGKQIPYDSISFLTSSTINLLFHYLVFDELSGIFLTPPALPKHSSSSHSIQKDLVYIFHTACLCIREQFKYSKNWSKNLAKLNKKFKNYKSNDPELTLGEATESAFKFTWTVQAKSTKDNTILLFWVVGRRISRPKPCELYICYQDSTPQSTIEMAFKLLQSNII</sequence>
<evidence type="ECO:0000313" key="8">
    <source>
        <dbReference type="Proteomes" id="UP001165289"/>
    </source>
</evidence>
<dbReference type="SMART" id="SM00228">
    <property type="entry name" value="PDZ"/>
    <property type="match status" value="1"/>
</dbReference>
<dbReference type="OrthoDB" id="10038586at2759"/>
<evidence type="ECO:0000313" key="7">
    <source>
        <dbReference type="EMBL" id="KAI6653603.1"/>
    </source>
</evidence>
<dbReference type="GO" id="GO:0016192">
    <property type="term" value="P:vesicle-mediated transport"/>
    <property type="evidence" value="ECO:0007669"/>
    <property type="project" value="InterPro"/>
</dbReference>
<name>A0A142F4Y3_9METZ</name>